<name>A0A6A6MAR2_HEVBR</name>
<protein>
    <submittedName>
        <fullName evidence="2">Uncharacterized protein</fullName>
    </submittedName>
</protein>
<comment type="caution">
    <text evidence="2">The sequence shown here is derived from an EMBL/GenBank/DDBJ whole genome shotgun (WGS) entry which is preliminary data.</text>
</comment>
<evidence type="ECO:0000256" key="1">
    <source>
        <dbReference type="SAM" id="MobiDB-lite"/>
    </source>
</evidence>
<sequence>MEVDFETNDIGSDDFEIAPGNMEYSLDHGQNLRNVNKGKAINSSPNQWNNSGERKSRNGPRIPVDASKKIISSFVPKKATLGDFFTFENQGMPDISVVPTDITLDPTKHIAVKVINSVSAPVSSSDHAQLQVENNSSQWIDNQHSLGFGISGRPSTLLFLLLILII</sequence>
<reference evidence="2 3" key="1">
    <citation type="journal article" date="2020" name="Mol. Plant">
        <title>The Chromosome-Based Rubber Tree Genome Provides New Insights into Spurge Genome Evolution and Rubber Biosynthesis.</title>
        <authorList>
            <person name="Liu J."/>
            <person name="Shi C."/>
            <person name="Shi C.C."/>
            <person name="Li W."/>
            <person name="Zhang Q.J."/>
            <person name="Zhang Y."/>
            <person name="Li K."/>
            <person name="Lu H.F."/>
            <person name="Shi C."/>
            <person name="Zhu S.T."/>
            <person name="Xiao Z.Y."/>
            <person name="Nan H."/>
            <person name="Yue Y."/>
            <person name="Zhu X.G."/>
            <person name="Wu Y."/>
            <person name="Hong X.N."/>
            <person name="Fan G.Y."/>
            <person name="Tong Y."/>
            <person name="Zhang D."/>
            <person name="Mao C.L."/>
            <person name="Liu Y.L."/>
            <person name="Hao S.J."/>
            <person name="Liu W.Q."/>
            <person name="Lv M.Q."/>
            <person name="Zhang H.B."/>
            <person name="Liu Y."/>
            <person name="Hu-Tang G.R."/>
            <person name="Wang J.P."/>
            <person name="Wang J.H."/>
            <person name="Sun Y.H."/>
            <person name="Ni S.B."/>
            <person name="Chen W.B."/>
            <person name="Zhang X.C."/>
            <person name="Jiao Y.N."/>
            <person name="Eichler E.E."/>
            <person name="Li G.H."/>
            <person name="Liu X."/>
            <person name="Gao L.Z."/>
        </authorList>
    </citation>
    <scope>NUCLEOTIDE SEQUENCE [LARGE SCALE GENOMIC DNA]</scope>
    <source>
        <strain evidence="3">cv. GT1</strain>
        <tissue evidence="2">Leaf</tissue>
    </source>
</reference>
<organism evidence="2 3">
    <name type="scientific">Hevea brasiliensis</name>
    <name type="common">Para rubber tree</name>
    <name type="synonym">Siphonia brasiliensis</name>
    <dbReference type="NCBI Taxonomy" id="3981"/>
    <lineage>
        <taxon>Eukaryota</taxon>
        <taxon>Viridiplantae</taxon>
        <taxon>Streptophyta</taxon>
        <taxon>Embryophyta</taxon>
        <taxon>Tracheophyta</taxon>
        <taxon>Spermatophyta</taxon>
        <taxon>Magnoliopsida</taxon>
        <taxon>eudicotyledons</taxon>
        <taxon>Gunneridae</taxon>
        <taxon>Pentapetalae</taxon>
        <taxon>rosids</taxon>
        <taxon>fabids</taxon>
        <taxon>Malpighiales</taxon>
        <taxon>Euphorbiaceae</taxon>
        <taxon>Crotonoideae</taxon>
        <taxon>Micrandreae</taxon>
        <taxon>Hevea</taxon>
    </lineage>
</organism>
<evidence type="ECO:0000313" key="2">
    <source>
        <dbReference type="EMBL" id="KAF2309503.1"/>
    </source>
</evidence>
<dbReference type="Proteomes" id="UP000467840">
    <property type="component" value="Chromosome 14"/>
</dbReference>
<proteinExistence type="predicted"/>
<feature type="region of interest" description="Disordered" evidence="1">
    <location>
        <begin position="38"/>
        <end position="62"/>
    </location>
</feature>
<evidence type="ECO:0000313" key="3">
    <source>
        <dbReference type="Proteomes" id="UP000467840"/>
    </source>
</evidence>
<gene>
    <name evidence="2" type="ORF">GH714_003381</name>
</gene>
<keyword evidence="3" id="KW-1185">Reference proteome</keyword>
<accession>A0A6A6MAR2</accession>
<feature type="compositionally biased region" description="Polar residues" evidence="1">
    <location>
        <begin position="41"/>
        <end position="51"/>
    </location>
</feature>
<dbReference type="AlphaFoldDB" id="A0A6A6MAR2"/>
<dbReference type="EMBL" id="JAAGAX010000006">
    <property type="protein sequence ID" value="KAF2309503.1"/>
    <property type="molecule type" value="Genomic_DNA"/>
</dbReference>